<protein>
    <submittedName>
        <fullName evidence="3">Cytochrome c biogenesis protein CcsA</fullName>
    </submittedName>
</protein>
<dbReference type="PANTHER" id="PTHR38034">
    <property type="entry name" value="INNER MEMBRANE PROTEIN YPJD"/>
    <property type="match status" value="1"/>
</dbReference>
<feature type="transmembrane region" description="Helical" evidence="1">
    <location>
        <begin position="36"/>
        <end position="54"/>
    </location>
</feature>
<feature type="transmembrane region" description="Helical" evidence="1">
    <location>
        <begin position="121"/>
        <end position="150"/>
    </location>
</feature>
<dbReference type="Proteomes" id="UP001139408">
    <property type="component" value="Unassembled WGS sequence"/>
</dbReference>
<dbReference type="RefSeq" id="WP_014611600.1">
    <property type="nucleotide sequence ID" value="NZ_BMQI01000105.1"/>
</dbReference>
<keyword evidence="1" id="KW-0472">Membrane</keyword>
<accession>A0A9X1ZBQ9</accession>
<sequence>MLGCFVLTMIFYVIALIVVSRRLFRVGGPNRPLATAAGAIAVVLHAVVLSQAIFTPEGQNFSVSNVFSLVNWLIALTFTVLIFRLKVMVVATVVYGCAIVSVGLMWLIPSSYIGHFNAHPAVLAHVILSLMAFSTLMIAALYAIQLWVILNKLKTKQLIKTPSMPPLLTLEKQLYQLVIMGFILLSLSIGTGFISLNNIFVGGMGHKMVLSILAWLVYVVMLWQQYSKGCKIRTAVIYTISGAGLIFLAYFAARIVNELILIG</sequence>
<reference evidence="3" key="1">
    <citation type="submission" date="2022-01" db="EMBL/GenBank/DDBJ databases">
        <title>Whole genome-based taxonomy of the Shewanellaceae.</title>
        <authorList>
            <person name="Martin-Rodriguez A.J."/>
        </authorList>
    </citation>
    <scope>NUCLEOTIDE SEQUENCE</scope>
    <source>
        <strain evidence="3">DSM 23803</strain>
    </source>
</reference>
<feature type="transmembrane region" description="Helical" evidence="1">
    <location>
        <begin position="200"/>
        <end position="223"/>
    </location>
</feature>
<dbReference type="AlphaFoldDB" id="A0A9X1ZBQ9"/>
<dbReference type="Pfam" id="PF01578">
    <property type="entry name" value="Cytochrom_C_asm"/>
    <property type="match status" value="1"/>
</dbReference>
<comment type="caution">
    <text evidence="3">The sequence shown here is derived from an EMBL/GenBank/DDBJ whole genome shotgun (WGS) entry which is preliminary data.</text>
</comment>
<feature type="transmembrane region" description="Helical" evidence="1">
    <location>
        <begin position="174"/>
        <end position="194"/>
    </location>
</feature>
<dbReference type="GO" id="GO:0020037">
    <property type="term" value="F:heme binding"/>
    <property type="evidence" value="ECO:0007669"/>
    <property type="project" value="InterPro"/>
</dbReference>
<keyword evidence="1" id="KW-1133">Transmembrane helix</keyword>
<name>A0A9X1ZBQ9_9GAMM</name>
<evidence type="ECO:0000313" key="3">
    <source>
        <dbReference type="EMBL" id="MCL1107834.1"/>
    </source>
</evidence>
<evidence type="ECO:0000313" key="4">
    <source>
        <dbReference type="Proteomes" id="UP001139408"/>
    </source>
</evidence>
<organism evidence="3 4">
    <name type="scientific">Shewanella algicola</name>
    <dbReference type="NCBI Taxonomy" id="640633"/>
    <lineage>
        <taxon>Bacteria</taxon>
        <taxon>Pseudomonadati</taxon>
        <taxon>Pseudomonadota</taxon>
        <taxon>Gammaproteobacteria</taxon>
        <taxon>Alteromonadales</taxon>
        <taxon>Shewanellaceae</taxon>
        <taxon>Shewanella</taxon>
    </lineage>
</organism>
<feature type="transmembrane region" description="Helical" evidence="1">
    <location>
        <begin position="6"/>
        <end position="24"/>
    </location>
</feature>
<dbReference type="InterPro" id="IPR052372">
    <property type="entry name" value="YpjD/HemX"/>
</dbReference>
<keyword evidence="4" id="KW-1185">Reference proteome</keyword>
<feature type="transmembrane region" description="Helical" evidence="1">
    <location>
        <begin position="90"/>
        <end position="109"/>
    </location>
</feature>
<dbReference type="GO" id="GO:0005886">
    <property type="term" value="C:plasma membrane"/>
    <property type="evidence" value="ECO:0007669"/>
    <property type="project" value="TreeGrafter"/>
</dbReference>
<evidence type="ECO:0000259" key="2">
    <source>
        <dbReference type="Pfam" id="PF01578"/>
    </source>
</evidence>
<proteinExistence type="predicted"/>
<dbReference type="PANTHER" id="PTHR38034:SF1">
    <property type="entry name" value="INNER MEMBRANE PROTEIN YPJD"/>
    <property type="match status" value="1"/>
</dbReference>
<keyword evidence="1" id="KW-0812">Transmembrane</keyword>
<dbReference type="GO" id="GO:0017004">
    <property type="term" value="P:cytochrome complex assembly"/>
    <property type="evidence" value="ECO:0007669"/>
    <property type="project" value="InterPro"/>
</dbReference>
<feature type="transmembrane region" description="Helical" evidence="1">
    <location>
        <begin position="66"/>
        <end position="83"/>
    </location>
</feature>
<evidence type="ECO:0000256" key="1">
    <source>
        <dbReference type="SAM" id="Phobius"/>
    </source>
</evidence>
<feature type="transmembrane region" description="Helical" evidence="1">
    <location>
        <begin position="235"/>
        <end position="253"/>
    </location>
</feature>
<feature type="domain" description="Cytochrome c assembly protein" evidence="2">
    <location>
        <begin position="36"/>
        <end position="260"/>
    </location>
</feature>
<dbReference type="EMBL" id="JAKILJ010000101">
    <property type="protein sequence ID" value="MCL1107834.1"/>
    <property type="molecule type" value="Genomic_DNA"/>
</dbReference>
<dbReference type="InterPro" id="IPR002541">
    <property type="entry name" value="Cyt_c_assembly"/>
</dbReference>
<gene>
    <name evidence="3" type="primary">ccsA</name>
    <name evidence="3" type="ORF">L2749_21820</name>
</gene>